<evidence type="ECO:0000313" key="3">
    <source>
        <dbReference type="EMBL" id="SEP08742.1"/>
    </source>
</evidence>
<feature type="non-terminal residue" evidence="3">
    <location>
        <position position="419"/>
    </location>
</feature>
<protein>
    <submittedName>
        <fullName evidence="3">Hemolysin-type calcium-binding repeat-containing protein</fullName>
    </submittedName>
</protein>
<dbReference type="RefSeq" id="WP_425441336.1">
    <property type="nucleotide sequence ID" value="NZ_FODS01000024.1"/>
</dbReference>
<evidence type="ECO:0000256" key="2">
    <source>
        <dbReference type="ARBA" id="ARBA00022525"/>
    </source>
</evidence>
<comment type="subcellular location">
    <subcellularLocation>
        <location evidence="1">Secreted</location>
    </subcellularLocation>
</comment>
<dbReference type="GO" id="GO:0005576">
    <property type="term" value="C:extracellular region"/>
    <property type="evidence" value="ECO:0007669"/>
    <property type="project" value="UniProtKB-SubCell"/>
</dbReference>
<dbReference type="PROSITE" id="PS00330">
    <property type="entry name" value="HEMOLYSIN_CALCIUM"/>
    <property type="match status" value="3"/>
</dbReference>
<dbReference type="PRINTS" id="PR00313">
    <property type="entry name" value="CABNDNGRPT"/>
</dbReference>
<dbReference type="SUPFAM" id="SSF51120">
    <property type="entry name" value="beta-Roll"/>
    <property type="match status" value="3"/>
</dbReference>
<dbReference type="InterPro" id="IPR001343">
    <property type="entry name" value="Hemolysn_Ca-bd"/>
</dbReference>
<dbReference type="Proteomes" id="UP000198893">
    <property type="component" value="Unassembled WGS sequence"/>
</dbReference>
<sequence>MGRGIHGTDGDDVIHAIADTNGQIHLFANGGNDIIRMDFSGDFSGADPGDVVNGHHIYGGAGADEFRFENISNVINEGVRVVGRIDDLNVSEDTIWVEDTKVDLNNLPEKVQLDDGTAVTVRIVEYEIQDPLGNAPLDPQQFLLIGDNIMYAIEGARLDSTSPTGEEKHFFDWTEDPDDLKAVEFKDQINYVPSGAYDPMDIDEVYDLGRSTFTGSNGNDMIYFNKLGSGDGNQIFGAGGNDVINAGQGNDSVDGGAGDDLIAGGLDNDLLLGRSGYDRLWGGSGEDTLHGGTGNDTLHGGAGADLMIGGVGDDTYYVDHAGDTVRERPDQGHDQVISSVSFSLRNHSQHLEELKLTGNANAFAVGNSQDNRIVGNSGDNVLNGAWGNDTLIGGEGDDTFRDNHGKDLMIGGAGNDTYY</sequence>
<dbReference type="InterPro" id="IPR011049">
    <property type="entry name" value="Serralysin-like_metalloprot_C"/>
</dbReference>
<dbReference type="PANTHER" id="PTHR38340:SF1">
    <property type="entry name" value="S-LAYER PROTEIN"/>
    <property type="match status" value="1"/>
</dbReference>
<dbReference type="InterPro" id="IPR050557">
    <property type="entry name" value="RTX_toxin/Mannuronan_C5-epim"/>
</dbReference>
<dbReference type="AlphaFoldDB" id="A0A1H8UZU9"/>
<dbReference type="PANTHER" id="PTHR38340">
    <property type="entry name" value="S-LAYER PROTEIN"/>
    <property type="match status" value="1"/>
</dbReference>
<dbReference type="STRING" id="569882.SAMN04490248_1241"/>
<dbReference type="Gene3D" id="2.150.10.10">
    <property type="entry name" value="Serralysin-like metalloprotease, C-terminal"/>
    <property type="match status" value="4"/>
</dbReference>
<gene>
    <name evidence="3" type="ORF">SAMN04490248_1241</name>
</gene>
<dbReference type="Pfam" id="PF00353">
    <property type="entry name" value="HemolysinCabind"/>
    <property type="match status" value="3"/>
</dbReference>
<evidence type="ECO:0000256" key="1">
    <source>
        <dbReference type="ARBA" id="ARBA00004613"/>
    </source>
</evidence>
<dbReference type="GO" id="GO:0005509">
    <property type="term" value="F:calcium ion binding"/>
    <property type="evidence" value="ECO:0007669"/>
    <property type="project" value="InterPro"/>
</dbReference>
<accession>A0A1H8UZU9</accession>
<name>A0A1H8UZU9_9RHOB</name>
<dbReference type="InterPro" id="IPR018511">
    <property type="entry name" value="Hemolysin-typ_Ca-bd_CS"/>
</dbReference>
<dbReference type="EMBL" id="FODS01000024">
    <property type="protein sequence ID" value="SEP08742.1"/>
    <property type="molecule type" value="Genomic_DNA"/>
</dbReference>
<reference evidence="3 4" key="1">
    <citation type="submission" date="2016-10" db="EMBL/GenBank/DDBJ databases">
        <authorList>
            <person name="de Groot N.N."/>
        </authorList>
    </citation>
    <scope>NUCLEOTIDE SEQUENCE [LARGE SCALE GENOMIC DNA]</scope>
    <source>
        <strain evidence="3 4">DSM 27842</strain>
    </source>
</reference>
<keyword evidence="4" id="KW-1185">Reference proteome</keyword>
<evidence type="ECO:0000313" key="4">
    <source>
        <dbReference type="Proteomes" id="UP000198893"/>
    </source>
</evidence>
<organism evidence="3 4">
    <name type="scientific">Salinihabitans flavidus</name>
    <dbReference type="NCBI Taxonomy" id="569882"/>
    <lineage>
        <taxon>Bacteria</taxon>
        <taxon>Pseudomonadati</taxon>
        <taxon>Pseudomonadota</taxon>
        <taxon>Alphaproteobacteria</taxon>
        <taxon>Rhodobacterales</taxon>
        <taxon>Roseobacteraceae</taxon>
        <taxon>Salinihabitans</taxon>
    </lineage>
</organism>
<keyword evidence="2" id="KW-0964">Secreted</keyword>
<proteinExistence type="predicted"/>